<dbReference type="InterPro" id="IPR036866">
    <property type="entry name" value="RibonucZ/Hydroxyglut_hydro"/>
</dbReference>
<dbReference type="GO" id="GO:0019243">
    <property type="term" value="P:methylglyoxal catabolic process to D-lactate via S-lactoyl-glutathione"/>
    <property type="evidence" value="ECO:0007669"/>
    <property type="project" value="InterPro"/>
</dbReference>
<dbReference type="PANTHER" id="PTHR43705">
    <property type="entry name" value="HYDROXYACYLGLUTATHIONE HYDROLASE"/>
    <property type="match status" value="1"/>
</dbReference>
<keyword evidence="12" id="KW-1185">Reference proteome</keyword>
<dbReference type="GO" id="GO:0046872">
    <property type="term" value="F:metal ion binding"/>
    <property type="evidence" value="ECO:0007669"/>
    <property type="project" value="UniProtKB-KW"/>
</dbReference>
<sequence>MHCGAAVKHAIVNPNVALRNTGRLYFCFRSGLASAPASLVSQKSYGGSCACPRLNTLSRSGVRCYAAQQAPPADYARTDFTSDVVKHARIEAQRIPCLSDNYAWLLTDTETGKTAVVDPSESKPVQAVLEQRDRKLDFILNTHHHWDHTGGNIELKEKYGSKIVGPAADHDRIPGIDTALADGDTWDFGSLKMHVFDTPGHTKGHITLWFPEAEALFPGDTLFVLGCGRLFEGSPKQMWSSLRKMIPLPPSTRIFCAHEYTQSNARFALHVNPDSTAMQQRKREIDAMRAQGIATVPSLLRQELECNPFLRPGDPGIRRSLGIPADASDEDAFAAIRQAKDKF</sequence>
<dbReference type="Proteomes" id="UP001465755">
    <property type="component" value="Unassembled WGS sequence"/>
</dbReference>
<dbReference type="EMBL" id="JALJOQ010000136">
    <property type="protein sequence ID" value="KAK9794623.1"/>
    <property type="molecule type" value="Genomic_DNA"/>
</dbReference>
<comment type="similarity">
    <text evidence="4">Belongs to the metallo-beta-lactamase superfamily. Glyoxalase II family.</text>
</comment>
<evidence type="ECO:0000313" key="12">
    <source>
        <dbReference type="Proteomes" id="UP001465755"/>
    </source>
</evidence>
<comment type="pathway">
    <text evidence="3">Secondary metabolite metabolism; methylglyoxal degradation; (R)-lactate from methylglyoxal: step 2/2.</text>
</comment>
<accession>A0AAW1NUT8</accession>
<dbReference type="InterPro" id="IPR001279">
    <property type="entry name" value="Metallo-B-lactamas"/>
</dbReference>
<dbReference type="InterPro" id="IPR032282">
    <property type="entry name" value="HAGH_C"/>
</dbReference>
<proteinExistence type="inferred from homology"/>
<keyword evidence="7" id="KW-0378">Hydrolase</keyword>
<keyword evidence="8" id="KW-0862">Zinc</keyword>
<dbReference type="Pfam" id="PF00753">
    <property type="entry name" value="Lactamase_B"/>
    <property type="match status" value="1"/>
</dbReference>
<dbReference type="Gene3D" id="3.60.15.10">
    <property type="entry name" value="Ribonuclease Z/Hydroxyacylglutathione hydrolase-like"/>
    <property type="match status" value="1"/>
</dbReference>
<feature type="domain" description="Metallo-beta-lactamase" evidence="10">
    <location>
        <begin position="100"/>
        <end position="258"/>
    </location>
</feature>
<keyword evidence="6" id="KW-0479">Metal-binding</keyword>
<evidence type="ECO:0000259" key="10">
    <source>
        <dbReference type="SMART" id="SM00849"/>
    </source>
</evidence>
<evidence type="ECO:0000256" key="7">
    <source>
        <dbReference type="ARBA" id="ARBA00022801"/>
    </source>
</evidence>
<dbReference type="GO" id="GO:0004416">
    <property type="term" value="F:hydroxyacylglutathione hydrolase activity"/>
    <property type="evidence" value="ECO:0007669"/>
    <property type="project" value="UniProtKB-EC"/>
</dbReference>
<comment type="cofactor">
    <cofactor evidence="2">
        <name>Zn(2+)</name>
        <dbReference type="ChEBI" id="CHEBI:29105"/>
    </cofactor>
</comment>
<dbReference type="SMART" id="SM00849">
    <property type="entry name" value="Lactamase_B"/>
    <property type="match status" value="1"/>
</dbReference>
<evidence type="ECO:0000256" key="6">
    <source>
        <dbReference type="ARBA" id="ARBA00022723"/>
    </source>
</evidence>
<dbReference type="NCBIfam" id="TIGR03413">
    <property type="entry name" value="GSH_gloB"/>
    <property type="match status" value="1"/>
</dbReference>
<dbReference type="InterPro" id="IPR035680">
    <property type="entry name" value="Clx_II_MBL"/>
</dbReference>
<evidence type="ECO:0000256" key="5">
    <source>
        <dbReference type="ARBA" id="ARBA00011917"/>
    </source>
</evidence>
<evidence type="ECO:0000256" key="1">
    <source>
        <dbReference type="ARBA" id="ARBA00001623"/>
    </source>
</evidence>
<gene>
    <name evidence="11" type="ORF">WJX73_000636</name>
</gene>
<dbReference type="SUPFAM" id="SSF56281">
    <property type="entry name" value="Metallo-hydrolase/oxidoreductase"/>
    <property type="match status" value="1"/>
</dbReference>
<organism evidence="11 12">
    <name type="scientific">Symbiochloris irregularis</name>
    <dbReference type="NCBI Taxonomy" id="706552"/>
    <lineage>
        <taxon>Eukaryota</taxon>
        <taxon>Viridiplantae</taxon>
        <taxon>Chlorophyta</taxon>
        <taxon>core chlorophytes</taxon>
        <taxon>Trebouxiophyceae</taxon>
        <taxon>Trebouxiales</taxon>
        <taxon>Trebouxiaceae</taxon>
        <taxon>Symbiochloris</taxon>
    </lineage>
</organism>
<dbReference type="InterPro" id="IPR050110">
    <property type="entry name" value="Glyoxalase_II_hydrolase"/>
</dbReference>
<evidence type="ECO:0000256" key="3">
    <source>
        <dbReference type="ARBA" id="ARBA00004963"/>
    </source>
</evidence>
<dbReference type="InterPro" id="IPR017782">
    <property type="entry name" value="Hydroxyacylglutathione_Hdrlase"/>
</dbReference>
<dbReference type="EC" id="3.1.2.6" evidence="5"/>
<evidence type="ECO:0000256" key="4">
    <source>
        <dbReference type="ARBA" id="ARBA00006759"/>
    </source>
</evidence>
<comment type="caution">
    <text evidence="11">The sequence shown here is derived from an EMBL/GenBank/DDBJ whole genome shotgun (WGS) entry which is preliminary data.</text>
</comment>
<protein>
    <recommendedName>
        <fullName evidence="5">hydroxyacylglutathione hydrolase</fullName>
        <ecNumber evidence="5">3.1.2.6</ecNumber>
    </recommendedName>
    <alternativeName>
        <fullName evidence="9">Glyoxalase II</fullName>
    </alternativeName>
</protein>
<evidence type="ECO:0000313" key="11">
    <source>
        <dbReference type="EMBL" id="KAK9794623.1"/>
    </source>
</evidence>
<dbReference type="AlphaFoldDB" id="A0AAW1NUT8"/>
<comment type="catalytic activity">
    <reaction evidence="1">
        <text>an S-(2-hydroxyacyl)glutathione + H2O = a 2-hydroxy carboxylate + glutathione + H(+)</text>
        <dbReference type="Rhea" id="RHEA:21864"/>
        <dbReference type="ChEBI" id="CHEBI:15377"/>
        <dbReference type="ChEBI" id="CHEBI:15378"/>
        <dbReference type="ChEBI" id="CHEBI:57925"/>
        <dbReference type="ChEBI" id="CHEBI:58896"/>
        <dbReference type="ChEBI" id="CHEBI:71261"/>
        <dbReference type="EC" id="3.1.2.6"/>
    </reaction>
</comment>
<dbReference type="PANTHER" id="PTHR43705:SF1">
    <property type="entry name" value="HYDROXYACYLGLUTATHIONE HYDROLASE GLOB"/>
    <property type="match status" value="1"/>
</dbReference>
<name>A0AAW1NUT8_9CHLO</name>
<evidence type="ECO:0000256" key="9">
    <source>
        <dbReference type="ARBA" id="ARBA00031044"/>
    </source>
</evidence>
<dbReference type="HAMAP" id="MF_01374">
    <property type="entry name" value="Glyoxalase_2"/>
    <property type="match status" value="1"/>
</dbReference>
<evidence type="ECO:0000256" key="2">
    <source>
        <dbReference type="ARBA" id="ARBA00001947"/>
    </source>
</evidence>
<reference evidence="11 12" key="1">
    <citation type="journal article" date="2024" name="Nat. Commun.">
        <title>Phylogenomics reveals the evolutionary origins of lichenization in chlorophyte algae.</title>
        <authorList>
            <person name="Puginier C."/>
            <person name="Libourel C."/>
            <person name="Otte J."/>
            <person name="Skaloud P."/>
            <person name="Haon M."/>
            <person name="Grisel S."/>
            <person name="Petersen M."/>
            <person name="Berrin J.G."/>
            <person name="Delaux P.M."/>
            <person name="Dal Grande F."/>
            <person name="Keller J."/>
        </authorList>
    </citation>
    <scope>NUCLEOTIDE SEQUENCE [LARGE SCALE GENOMIC DNA]</scope>
    <source>
        <strain evidence="11 12">SAG 2036</strain>
    </source>
</reference>
<evidence type="ECO:0000256" key="8">
    <source>
        <dbReference type="ARBA" id="ARBA00022833"/>
    </source>
</evidence>
<dbReference type="Pfam" id="PF16123">
    <property type="entry name" value="HAGH_C"/>
    <property type="match status" value="1"/>
</dbReference>
<dbReference type="CDD" id="cd07723">
    <property type="entry name" value="hydroxyacylglutathione_hydrolase_MBL-fold"/>
    <property type="match status" value="1"/>
</dbReference>